<evidence type="ECO:0000313" key="3">
    <source>
        <dbReference type="EMBL" id="PKU24592.1"/>
    </source>
</evidence>
<dbReference type="InterPro" id="IPR042099">
    <property type="entry name" value="ANL_N_sf"/>
</dbReference>
<dbReference type="AlphaFoldDB" id="A0A2N3PW05"/>
<sequence>MIVGPLAALFTGPGTGSRPVALRGGNPVDFAEFRADVARVAHAFSGCPRAALFCRDSYVFAVGLFGLLHAGAKVILPPNGQPGLLAALSDRFDRLIGDDLLERAGGAGADLDSLPTGEPLLHFFTSGSTGEAKCVVKSLGMMEQELHVLESLWPAGDGPVLSTVSHQHLYGLTFRILLPLAVGRPFTAETHELWETLLAVLPAGAVVVSSPAHLGRTGGLAPVPPARRPACVMSAGAPLSAVAARQSAAILGPLPTEIFGSTETGVIATRRQERGDEDWSLLPGVEMRTEADGRLSLRAPHMGSGWVATGDQVAPVPGGFRFQGRMDRIVKIEGKRIDLKDVEQALLRLPWVAAAAVALLPGDPARLAAAVVPSPAGAERLAQLGSFRFGRLLRRDLSDTQEPAGMPRMWRFVPALPDADMGKRRRADIQALFGDRG</sequence>
<dbReference type="Pfam" id="PF00501">
    <property type="entry name" value="AMP-binding"/>
    <property type="match status" value="1"/>
</dbReference>
<dbReference type="Gene3D" id="3.40.50.12780">
    <property type="entry name" value="N-terminal domain of ligase-like"/>
    <property type="match status" value="1"/>
</dbReference>
<protein>
    <recommendedName>
        <fullName evidence="2">AMP-dependent synthetase/ligase domain-containing protein</fullName>
    </recommendedName>
</protein>
<dbReference type="InterPro" id="IPR050237">
    <property type="entry name" value="ATP-dep_AMP-bd_enzyme"/>
</dbReference>
<dbReference type="InterPro" id="IPR045851">
    <property type="entry name" value="AMP-bd_C_sf"/>
</dbReference>
<feature type="domain" description="AMP-dependent synthetase/ligase" evidence="2">
    <location>
        <begin position="115"/>
        <end position="283"/>
    </location>
</feature>
<dbReference type="PANTHER" id="PTHR43767">
    <property type="entry name" value="LONG-CHAIN-FATTY-ACID--COA LIGASE"/>
    <property type="match status" value="1"/>
</dbReference>
<gene>
    <name evidence="3" type="ORF">CWS72_10860</name>
</gene>
<name>A0A2N3PW05_9PROT</name>
<dbReference type="Proteomes" id="UP000233293">
    <property type="component" value="Unassembled WGS sequence"/>
</dbReference>
<dbReference type="PANTHER" id="PTHR43767:SF8">
    <property type="entry name" value="LONG-CHAIN-FATTY-ACID--COA LIGASE"/>
    <property type="match status" value="1"/>
</dbReference>
<keyword evidence="1" id="KW-0436">Ligase</keyword>
<organism evidence="3 4">
    <name type="scientific">Telmatospirillum siberiense</name>
    <dbReference type="NCBI Taxonomy" id="382514"/>
    <lineage>
        <taxon>Bacteria</taxon>
        <taxon>Pseudomonadati</taxon>
        <taxon>Pseudomonadota</taxon>
        <taxon>Alphaproteobacteria</taxon>
        <taxon>Rhodospirillales</taxon>
        <taxon>Rhodospirillaceae</taxon>
        <taxon>Telmatospirillum</taxon>
    </lineage>
</organism>
<comment type="caution">
    <text evidence="3">The sequence shown here is derived from an EMBL/GenBank/DDBJ whole genome shotgun (WGS) entry which is preliminary data.</text>
</comment>
<evidence type="ECO:0000313" key="4">
    <source>
        <dbReference type="Proteomes" id="UP000233293"/>
    </source>
</evidence>
<dbReference type="GO" id="GO:0016874">
    <property type="term" value="F:ligase activity"/>
    <property type="evidence" value="ECO:0007669"/>
    <property type="project" value="UniProtKB-KW"/>
</dbReference>
<dbReference type="OrthoDB" id="9787658at2"/>
<evidence type="ECO:0000259" key="2">
    <source>
        <dbReference type="Pfam" id="PF00501"/>
    </source>
</evidence>
<dbReference type="Gene3D" id="3.30.300.30">
    <property type="match status" value="1"/>
</dbReference>
<dbReference type="RefSeq" id="WP_101250628.1">
    <property type="nucleotide sequence ID" value="NZ_PIUM01000010.1"/>
</dbReference>
<evidence type="ECO:0000256" key="1">
    <source>
        <dbReference type="ARBA" id="ARBA00022598"/>
    </source>
</evidence>
<dbReference type="EMBL" id="PIUM01000010">
    <property type="protein sequence ID" value="PKU24592.1"/>
    <property type="molecule type" value="Genomic_DNA"/>
</dbReference>
<reference evidence="4" key="1">
    <citation type="submission" date="2017-12" db="EMBL/GenBank/DDBJ databases">
        <title>Draft genome sequence of Telmatospirillum siberiense 26-4b1T, an acidotolerant peatland alphaproteobacterium potentially involved in sulfur cycling.</title>
        <authorList>
            <person name="Hausmann B."/>
            <person name="Pjevac P."/>
            <person name="Schreck K."/>
            <person name="Herbold C.W."/>
            <person name="Daims H."/>
            <person name="Wagner M."/>
            <person name="Pester M."/>
            <person name="Loy A."/>
        </authorList>
    </citation>
    <scope>NUCLEOTIDE SEQUENCE [LARGE SCALE GENOMIC DNA]</scope>
    <source>
        <strain evidence="4">26-4b1</strain>
    </source>
</reference>
<keyword evidence="4" id="KW-1185">Reference proteome</keyword>
<dbReference type="SUPFAM" id="SSF56801">
    <property type="entry name" value="Acetyl-CoA synthetase-like"/>
    <property type="match status" value="1"/>
</dbReference>
<accession>A0A2N3PW05</accession>
<dbReference type="InterPro" id="IPR000873">
    <property type="entry name" value="AMP-dep_synth/lig_dom"/>
</dbReference>
<proteinExistence type="predicted"/>